<organism evidence="8 9">
    <name type="scientific">Candidatus Pullilachnospira gallistercoris</name>
    <dbReference type="NCBI Taxonomy" id="2840911"/>
    <lineage>
        <taxon>Bacteria</taxon>
        <taxon>Bacillati</taxon>
        <taxon>Bacillota</taxon>
        <taxon>Clostridia</taxon>
        <taxon>Lachnospirales</taxon>
        <taxon>Lachnospiraceae</taxon>
        <taxon>Lachnospiraceae incertae sedis</taxon>
        <taxon>Candidatus Pullilachnospira</taxon>
    </lineage>
</organism>
<dbReference type="GO" id="GO:0005737">
    <property type="term" value="C:cytoplasm"/>
    <property type="evidence" value="ECO:0007669"/>
    <property type="project" value="UniProtKB-SubCell"/>
</dbReference>
<comment type="function">
    <text evidence="6">Catalyzes the 2'-O-methylation of the ribose of cytidine 1402 (C1402) in 16S rRNA.</text>
</comment>
<proteinExistence type="inferred from homology"/>
<evidence type="ECO:0000259" key="7">
    <source>
        <dbReference type="Pfam" id="PF00590"/>
    </source>
</evidence>
<reference evidence="8" key="1">
    <citation type="submission" date="2020-10" db="EMBL/GenBank/DDBJ databases">
        <authorList>
            <person name="Gilroy R."/>
        </authorList>
    </citation>
    <scope>NUCLEOTIDE SEQUENCE</scope>
    <source>
        <strain evidence="8">ChiSjej5B23-6657</strain>
    </source>
</reference>
<dbReference type="Gene3D" id="3.40.1010.10">
    <property type="entry name" value="Cobalt-precorrin-4 Transmethylase, Domain 1"/>
    <property type="match status" value="1"/>
</dbReference>
<evidence type="ECO:0000256" key="2">
    <source>
        <dbReference type="ARBA" id="ARBA00022552"/>
    </source>
</evidence>
<dbReference type="Proteomes" id="UP000823912">
    <property type="component" value="Unassembled WGS sequence"/>
</dbReference>
<dbReference type="FunFam" id="3.40.1010.10:FF:000007">
    <property type="entry name" value="Ribosomal RNA small subunit methyltransferase I"/>
    <property type="match status" value="1"/>
</dbReference>
<dbReference type="NCBIfam" id="TIGR00096">
    <property type="entry name" value="16S rRNA (cytidine(1402)-2'-O)-methyltransferase"/>
    <property type="match status" value="1"/>
</dbReference>
<dbReference type="HAMAP" id="MF_01877">
    <property type="entry name" value="16SrRNA_methyltr_I"/>
    <property type="match status" value="1"/>
</dbReference>
<comment type="caution">
    <text evidence="8">The sequence shown here is derived from an EMBL/GenBank/DDBJ whole genome shotgun (WGS) entry which is preliminary data.</text>
</comment>
<keyword evidence="3 6" id="KW-0489">Methyltransferase</keyword>
<dbReference type="GO" id="GO:0070677">
    <property type="term" value="F:rRNA (cytosine-2'-O-)-methyltransferase activity"/>
    <property type="evidence" value="ECO:0007669"/>
    <property type="project" value="UniProtKB-UniRule"/>
</dbReference>
<dbReference type="PANTHER" id="PTHR46111:SF1">
    <property type="entry name" value="RIBOSOMAL RNA SMALL SUBUNIT METHYLTRANSFERASE I"/>
    <property type="match status" value="1"/>
</dbReference>
<dbReference type="InterPro" id="IPR008189">
    <property type="entry name" value="rRNA_ssu_MeTfrase_I"/>
</dbReference>
<evidence type="ECO:0000256" key="3">
    <source>
        <dbReference type="ARBA" id="ARBA00022603"/>
    </source>
</evidence>
<keyword evidence="2 6" id="KW-0698">rRNA processing</keyword>
<keyword evidence="5 6" id="KW-0949">S-adenosyl-L-methionine</keyword>
<reference evidence="8" key="2">
    <citation type="journal article" date="2021" name="PeerJ">
        <title>Extensive microbial diversity within the chicken gut microbiome revealed by metagenomics and culture.</title>
        <authorList>
            <person name="Gilroy R."/>
            <person name="Ravi A."/>
            <person name="Getino M."/>
            <person name="Pursley I."/>
            <person name="Horton D.L."/>
            <person name="Alikhan N.F."/>
            <person name="Baker D."/>
            <person name="Gharbi K."/>
            <person name="Hall N."/>
            <person name="Watson M."/>
            <person name="Adriaenssens E.M."/>
            <person name="Foster-Nyarko E."/>
            <person name="Jarju S."/>
            <person name="Secka A."/>
            <person name="Antonio M."/>
            <person name="Oren A."/>
            <person name="Chaudhuri R.R."/>
            <person name="La Ragione R."/>
            <person name="Hildebrand F."/>
            <person name="Pallen M.J."/>
        </authorList>
    </citation>
    <scope>NUCLEOTIDE SEQUENCE</scope>
    <source>
        <strain evidence="8">ChiSjej5B23-6657</strain>
    </source>
</reference>
<comment type="similarity">
    <text evidence="6">Belongs to the methyltransferase superfamily. RsmI family.</text>
</comment>
<evidence type="ECO:0000313" key="9">
    <source>
        <dbReference type="Proteomes" id="UP000823912"/>
    </source>
</evidence>
<feature type="domain" description="Tetrapyrrole methylase" evidence="7">
    <location>
        <begin position="5"/>
        <end position="203"/>
    </location>
</feature>
<evidence type="ECO:0000313" key="8">
    <source>
        <dbReference type="EMBL" id="HIR71242.1"/>
    </source>
</evidence>
<evidence type="ECO:0000256" key="5">
    <source>
        <dbReference type="ARBA" id="ARBA00022691"/>
    </source>
</evidence>
<dbReference type="Pfam" id="PF00590">
    <property type="entry name" value="TP_methylase"/>
    <property type="match status" value="1"/>
</dbReference>
<evidence type="ECO:0000256" key="1">
    <source>
        <dbReference type="ARBA" id="ARBA00022490"/>
    </source>
</evidence>
<keyword evidence="1 6" id="KW-0963">Cytoplasm</keyword>
<dbReference type="CDD" id="cd11648">
    <property type="entry name" value="RsmI"/>
    <property type="match status" value="1"/>
</dbReference>
<dbReference type="FunFam" id="3.30.950.10:FF:000002">
    <property type="entry name" value="Ribosomal RNA small subunit methyltransferase I"/>
    <property type="match status" value="1"/>
</dbReference>
<dbReference type="PIRSF" id="PIRSF005917">
    <property type="entry name" value="MTase_YraL"/>
    <property type="match status" value="1"/>
</dbReference>
<dbReference type="Gene3D" id="3.30.950.10">
    <property type="entry name" value="Methyltransferase, Cobalt-precorrin-4 Transmethylase, Domain 2"/>
    <property type="match status" value="1"/>
</dbReference>
<gene>
    <name evidence="6 8" type="primary">rsmI</name>
    <name evidence="8" type="ORF">IAA55_08170</name>
</gene>
<dbReference type="AlphaFoldDB" id="A0A9D1EA79"/>
<evidence type="ECO:0000256" key="6">
    <source>
        <dbReference type="HAMAP-Rule" id="MF_01877"/>
    </source>
</evidence>
<accession>A0A9D1EA79</accession>
<evidence type="ECO:0000256" key="4">
    <source>
        <dbReference type="ARBA" id="ARBA00022679"/>
    </source>
</evidence>
<dbReference type="InterPro" id="IPR000878">
    <property type="entry name" value="4pyrrol_Mease"/>
</dbReference>
<dbReference type="EC" id="2.1.1.198" evidence="6"/>
<dbReference type="SUPFAM" id="SSF53790">
    <property type="entry name" value="Tetrapyrrole methylase"/>
    <property type="match status" value="1"/>
</dbReference>
<protein>
    <recommendedName>
        <fullName evidence="6">Ribosomal RNA small subunit methyltransferase I</fullName>
        <ecNumber evidence="6">2.1.1.198</ecNumber>
    </recommendedName>
    <alternativeName>
        <fullName evidence="6">16S rRNA 2'-O-ribose C1402 methyltransferase</fullName>
    </alternativeName>
    <alternativeName>
        <fullName evidence="6">rRNA (cytidine-2'-O-)-methyltransferase RsmI</fullName>
    </alternativeName>
</protein>
<sequence>MSGILYLCATPIGNLEDITYRVVRVLGEADLIAAEDTRNSLRLLRHYGITTPMTSYHEFNKIEKAKALIARLEQGQNIALITDAGTPGISDPGEELVAMCYERGIEVNALPGPAACITAITSSGQPCRRFAFEAFLPKDKKERHRVLEEMGRETRTMVLYEAPHHLRGTLEELYQVLGDRSLTLCRELTKKFEEKQKTTLEQAIAYYEEHEPRGEYVLVIAGKSKEQVRREETARWENLSIPEHVAMYEASGMDRKEAMKAAAKDRGVSKRDIYRELL</sequence>
<name>A0A9D1EA79_9FIRM</name>
<dbReference type="InterPro" id="IPR014777">
    <property type="entry name" value="4pyrrole_Mease_sub1"/>
</dbReference>
<dbReference type="InterPro" id="IPR014776">
    <property type="entry name" value="4pyrrole_Mease_sub2"/>
</dbReference>
<comment type="catalytic activity">
    <reaction evidence="6">
        <text>cytidine(1402) in 16S rRNA + S-adenosyl-L-methionine = 2'-O-methylcytidine(1402) in 16S rRNA + S-adenosyl-L-homocysteine + H(+)</text>
        <dbReference type="Rhea" id="RHEA:42924"/>
        <dbReference type="Rhea" id="RHEA-COMP:10285"/>
        <dbReference type="Rhea" id="RHEA-COMP:10286"/>
        <dbReference type="ChEBI" id="CHEBI:15378"/>
        <dbReference type="ChEBI" id="CHEBI:57856"/>
        <dbReference type="ChEBI" id="CHEBI:59789"/>
        <dbReference type="ChEBI" id="CHEBI:74495"/>
        <dbReference type="ChEBI" id="CHEBI:82748"/>
        <dbReference type="EC" id="2.1.1.198"/>
    </reaction>
</comment>
<keyword evidence="4 6" id="KW-0808">Transferase</keyword>
<dbReference type="EMBL" id="DVHM01000133">
    <property type="protein sequence ID" value="HIR71242.1"/>
    <property type="molecule type" value="Genomic_DNA"/>
</dbReference>
<dbReference type="InterPro" id="IPR035996">
    <property type="entry name" value="4pyrrol_Methylase_sf"/>
</dbReference>
<dbReference type="PANTHER" id="PTHR46111">
    <property type="entry name" value="RIBOSOMAL RNA SMALL SUBUNIT METHYLTRANSFERASE I"/>
    <property type="match status" value="1"/>
</dbReference>
<comment type="subcellular location">
    <subcellularLocation>
        <location evidence="6">Cytoplasm</location>
    </subcellularLocation>
</comment>